<dbReference type="Proteomes" id="UP000269974">
    <property type="component" value="Unassembled WGS sequence"/>
</dbReference>
<sequence length="117" mass="13353">MYLHAEEEFQVWPVEEYASANLNNPLSILFEDGEHYSGVFFTATDSDNGGELDIDIADPRYDEFHQVVFEIVEPIKAGRRRYGKYLAIDYRDFPVLITDLISGVVVYSVGQDPSRAK</sequence>
<proteinExistence type="predicted"/>
<evidence type="ECO:0000313" key="1">
    <source>
        <dbReference type="EMBL" id="VDG75706.1"/>
    </source>
</evidence>
<evidence type="ECO:0000313" key="2">
    <source>
        <dbReference type="Proteomes" id="UP000269974"/>
    </source>
</evidence>
<gene>
    <name evidence="1" type="ORF">NCTC10327_00392</name>
</gene>
<dbReference type="RefSeq" id="WP_244924495.1">
    <property type="nucleotide sequence ID" value="NZ_UYIO01000001.1"/>
</dbReference>
<reference evidence="1 2" key="1">
    <citation type="submission" date="2018-11" db="EMBL/GenBank/DDBJ databases">
        <authorList>
            <consortium name="Pathogen Informatics"/>
        </authorList>
    </citation>
    <scope>NUCLEOTIDE SEQUENCE [LARGE SCALE GENOMIC DNA]</scope>
    <source>
        <strain evidence="1 2">NCTC10327</strain>
    </source>
</reference>
<name>A0A7Z9C927_9ACTO</name>
<dbReference type="EMBL" id="UYIO01000001">
    <property type="protein sequence ID" value="VDG75706.1"/>
    <property type="molecule type" value="Genomic_DNA"/>
</dbReference>
<protein>
    <submittedName>
        <fullName evidence="1">Uncharacterized protein</fullName>
    </submittedName>
</protein>
<organism evidence="1 2">
    <name type="scientific">Actinobaculum suis</name>
    <dbReference type="NCBI Taxonomy" id="1657"/>
    <lineage>
        <taxon>Bacteria</taxon>
        <taxon>Bacillati</taxon>
        <taxon>Actinomycetota</taxon>
        <taxon>Actinomycetes</taxon>
        <taxon>Actinomycetales</taxon>
        <taxon>Actinomycetaceae</taxon>
        <taxon>Actinobaculum</taxon>
    </lineage>
</organism>
<accession>A0A7Z9C927</accession>
<comment type="caution">
    <text evidence="1">The sequence shown here is derived from an EMBL/GenBank/DDBJ whole genome shotgun (WGS) entry which is preliminary data.</text>
</comment>
<dbReference type="AlphaFoldDB" id="A0A7Z9C927"/>